<keyword evidence="2" id="KW-0067">ATP-binding</keyword>
<feature type="domain" description="AAA+ ATPase" evidence="1">
    <location>
        <begin position="22"/>
        <end position="324"/>
    </location>
</feature>
<dbReference type="InterPro" id="IPR051396">
    <property type="entry name" value="Bact_Antivir_Def_Nuclease"/>
</dbReference>
<dbReference type="InterPro" id="IPR027417">
    <property type="entry name" value="P-loop_NTPase"/>
</dbReference>
<keyword evidence="3" id="KW-1185">Reference proteome</keyword>
<dbReference type="Pfam" id="PF13304">
    <property type="entry name" value="AAA_21"/>
    <property type="match status" value="1"/>
</dbReference>
<sequence>MRLIAFHAENIQPVKLVEADSLSDVVVLAGPNGVGKSRFLQWLLNQFQNPASNAQNWIVVEATSEAERAEWGKTQLDTRNAQDAGRLQITLQRSGRKRADTKSSLLNFESDRKIINVQPYQFSWDYTDPFLEDVGWSYGFSTLSNRFNDTVHSIFRKVRSRRENISLHVEEQMRAQRQDIGSVPVEQDGTKKGILIDPDKFPDPLVPFKEAFARLLSPKQLEEPDPQKSQLFYEQEGQSFPITALSSGEREVVNIVFDFLLRNPSDCIVVFDEPELHLHPELSYRLIQTLRTAGAHNQFIFCTHSAEIISASLDNSVIFIAPPKQPPINQAIRVTENDDTHQALRLVGQSIGIVALGKKIVLIEGRQGSLDKQTYGAMLRGRFPDLVLVPSGGKGFIQSFGSLNDLVLKKTIWGVSFFMLCDADAVPPSRDLARLTELSGGRMQVLKRYHLENYFLDSEVIARMFEPFETEASERSWLRDPAAIDERLKTIAREILSYAAALVVSAHFRERAGNVDLMPKGSQGKTTDELIALFEVEAASERLRINEALFADDIAVFTRQTMADLENSLADGTWKSKVPGRPILQIFCSTKHCGLDFGRFKNAFVKAAQGAASLPFAEIEEIFAGFSEFDPAAVPQPIQVV</sequence>
<reference evidence="3" key="1">
    <citation type="submission" date="2019-06" db="EMBL/GenBank/DDBJ databases">
        <title>Whole-Genome Sequence of Bradyrhizobium sp. 3 Strain 65S1MB.</title>
        <authorList>
            <person name="Bromfield E.S.P."/>
            <person name="Cloutier S."/>
            <person name="Nguyen H.D.T."/>
        </authorList>
    </citation>
    <scope>NUCLEOTIDE SEQUENCE [LARGE SCALE GENOMIC DNA]</scope>
    <source>
        <strain evidence="3">65S1MB</strain>
    </source>
</reference>
<name>A0ABX5WF13_9BRAD</name>
<evidence type="ECO:0000313" key="2">
    <source>
        <dbReference type="EMBL" id="QDF41873.1"/>
    </source>
</evidence>
<dbReference type="RefSeq" id="WP_140482763.1">
    <property type="nucleotide sequence ID" value="NZ_CP041090.2"/>
</dbReference>
<proteinExistence type="predicted"/>
<accession>A0ABX5WF13</accession>
<organism evidence="2 3">
    <name type="scientific">Bradyrhizobium symbiodeficiens</name>
    <dbReference type="NCBI Taxonomy" id="1404367"/>
    <lineage>
        <taxon>Bacteria</taxon>
        <taxon>Pseudomonadati</taxon>
        <taxon>Pseudomonadota</taxon>
        <taxon>Alphaproteobacteria</taxon>
        <taxon>Hyphomicrobiales</taxon>
        <taxon>Nitrobacteraceae</taxon>
        <taxon>Bradyrhizobium</taxon>
    </lineage>
</organism>
<dbReference type="InterPro" id="IPR003959">
    <property type="entry name" value="ATPase_AAA_core"/>
</dbReference>
<dbReference type="Proteomes" id="UP000319298">
    <property type="component" value="Chromosome"/>
</dbReference>
<dbReference type="SUPFAM" id="SSF52540">
    <property type="entry name" value="P-loop containing nucleoside triphosphate hydrolases"/>
    <property type="match status" value="1"/>
</dbReference>
<gene>
    <name evidence="2" type="ORF">FJN17_32205</name>
</gene>
<protein>
    <submittedName>
        <fullName evidence="2">ATP-binding protein</fullName>
    </submittedName>
</protein>
<dbReference type="EMBL" id="CP041090">
    <property type="protein sequence ID" value="QDF41873.1"/>
    <property type="molecule type" value="Genomic_DNA"/>
</dbReference>
<evidence type="ECO:0000259" key="1">
    <source>
        <dbReference type="SMART" id="SM00382"/>
    </source>
</evidence>
<dbReference type="GO" id="GO:0005524">
    <property type="term" value="F:ATP binding"/>
    <property type="evidence" value="ECO:0007669"/>
    <property type="project" value="UniProtKB-KW"/>
</dbReference>
<dbReference type="PANTHER" id="PTHR43581">
    <property type="entry name" value="ATP/GTP PHOSPHATASE"/>
    <property type="match status" value="1"/>
</dbReference>
<dbReference type="InterPro" id="IPR003593">
    <property type="entry name" value="AAA+_ATPase"/>
</dbReference>
<keyword evidence="2" id="KW-0547">Nucleotide-binding</keyword>
<evidence type="ECO:0000313" key="3">
    <source>
        <dbReference type="Proteomes" id="UP000319298"/>
    </source>
</evidence>
<reference evidence="2 3" key="2">
    <citation type="journal article" date="2020" name="Int. J. Syst. Evol. Microbiol.">
        <title>Description and complete genome sequences of Bradyrhizobium symbiodeficiens sp. nov., a non-symbiotic bacterium associated with legumes native to Canada.</title>
        <authorList>
            <person name="Bromfield E.S.P."/>
            <person name="Cloutier S."/>
            <person name="Nguyen H.D.T."/>
        </authorList>
    </citation>
    <scope>NUCLEOTIDE SEQUENCE [LARGE SCALE GENOMIC DNA]</scope>
    <source>
        <strain evidence="2 3">65S1MB</strain>
    </source>
</reference>
<dbReference type="Gene3D" id="3.40.50.300">
    <property type="entry name" value="P-loop containing nucleotide triphosphate hydrolases"/>
    <property type="match status" value="1"/>
</dbReference>
<dbReference type="PANTHER" id="PTHR43581:SF2">
    <property type="entry name" value="EXCINUCLEASE ATPASE SUBUNIT"/>
    <property type="match status" value="1"/>
</dbReference>
<dbReference type="SMART" id="SM00382">
    <property type="entry name" value="AAA"/>
    <property type="match status" value="1"/>
</dbReference>